<gene>
    <name evidence="1" type="primary">AUGUSTUS-3.0.2_31201</name>
    <name evidence="1" type="ORF">TcasGA2_TC031201</name>
</gene>
<proteinExistence type="predicted"/>
<sequence length="74" mass="8421">MLREYVPQLVDRLRATGSIREPELPNLEIFLTPEKVQQIRAVLEKNPNMPPRKLSKVVGLPAATCKAVMKKLKK</sequence>
<reference evidence="1 2" key="2">
    <citation type="journal article" date="2010" name="Nucleic Acids Res.">
        <title>BeetleBase in 2010: revisions to provide comprehensive genomic information for Tribolium castaneum.</title>
        <authorList>
            <person name="Kim H.S."/>
            <person name="Murphy T."/>
            <person name="Xia J."/>
            <person name="Caragea D."/>
            <person name="Park Y."/>
            <person name="Beeman R.W."/>
            <person name="Lorenzen M.D."/>
            <person name="Butcher S."/>
            <person name="Manak J.R."/>
            <person name="Brown S.J."/>
        </authorList>
    </citation>
    <scope>GENOME REANNOTATION</scope>
    <source>
        <strain evidence="1 2">Georgia GA2</strain>
    </source>
</reference>
<dbReference type="Pfam" id="PF13412">
    <property type="entry name" value="HTH_24"/>
    <property type="match status" value="1"/>
</dbReference>
<organism evidence="1 2">
    <name type="scientific">Tribolium castaneum</name>
    <name type="common">Red flour beetle</name>
    <dbReference type="NCBI Taxonomy" id="7070"/>
    <lineage>
        <taxon>Eukaryota</taxon>
        <taxon>Metazoa</taxon>
        <taxon>Ecdysozoa</taxon>
        <taxon>Arthropoda</taxon>
        <taxon>Hexapoda</taxon>
        <taxon>Insecta</taxon>
        <taxon>Pterygota</taxon>
        <taxon>Neoptera</taxon>
        <taxon>Endopterygota</taxon>
        <taxon>Coleoptera</taxon>
        <taxon>Polyphaga</taxon>
        <taxon>Cucujiformia</taxon>
        <taxon>Tenebrionidae</taxon>
        <taxon>Tenebrionidae incertae sedis</taxon>
        <taxon>Tribolium</taxon>
    </lineage>
</organism>
<dbReference type="EMBL" id="KQ971354">
    <property type="protein sequence ID" value="KYB26288.1"/>
    <property type="molecule type" value="Genomic_DNA"/>
</dbReference>
<dbReference type="Proteomes" id="UP000007266">
    <property type="component" value="Linkage group 7"/>
</dbReference>
<accession>A0A139WE84</accession>
<evidence type="ECO:0000313" key="1">
    <source>
        <dbReference type="EMBL" id="KYB26288.1"/>
    </source>
</evidence>
<protein>
    <submittedName>
        <fullName evidence="1">Uncharacterized protein</fullName>
    </submittedName>
</protein>
<keyword evidence="2" id="KW-1185">Reference proteome</keyword>
<dbReference type="InParanoid" id="A0A139WE84"/>
<dbReference type="AlphaFoldDB" id="A0A139WE84"/>
<reference evidence="1 2" key="1">
    <citation type="journal article" date="2008" name="Nature">
        <title>The genome of the model beetle and pest Tribolium castaneum.</title>
        <authorList>
            <consortium name="Tribolium Genome Sequencing Consortium"/>
            <person name="Richards S."/>
            <person name="Gibbs R.A."/>
            <person name="Weinstock G.M."/>
            <person name="Brown S.J."/>
            <person name="Denell R."/>
            <person name="Beeman R.W."/>
            <person name="Gibbs R."/>
            <person name="Beeman R.W."/>
            <person name="Brown S.J."/>
            <person name="Bucher G."/>
            <person name="Friedrich M."/>
            <person name="Grimmelikhuijzen C.J."/>
            <person name="Klingler M."/>
            <person name="Lorenzen M."/>
            <person name="Richards S."/>
            <person name="Roth S."/>
            <person name="Schroder R."/>
            <person name="Tautz D."/>
            <person name="Zdobnov E.M."/>
            <person name="Muzny D."/>
            <person name="Gibbs R.A."/>
            <person name="Weinstock G.M."/>
            <person name="Attaway T."/>
            <person name="Bell S."/>
            <person name="Buhay C.J."/>
            <person name="Chandrabose M.N."/>
            <person name="Chavez D."/>
            <person name="Clerk-Blankenburg K.P."/>
            <person name="Cree A."/>
            <person name="Dao M."/>
            <person name="Davis C."/>
            <person name="Chacko J."/>
            <person name="Dinh H."/>
            <person name="Dugan-Rocha S."/>
            <person name="Fowler G."/>
            <person name="Garner T.T."/>
            <person name="Garnes J."/>
            <person name="Gnirke A."/>
            <person name="Hawes A."/>
            <person name="Hernandez J."/>
            <person name="Hines S."/>
            <person name="Holder M."/>
            <person name="Hume J."/>
            <person name="Jhangiani S.N."/>
            <person name="Joshi V."/>
            <person name="Khan Z.M."/>
            <person name="Jackson L."/>
            <person name="Kovar C."/>
            <person name="Kowis A."/>
            <person name="Lee S."/>
            <person name="Lewis L.R."/>
            <person name="Margolis J."/>
            <person name="Morgan M."/>
            <person name="Nazareth L.V."/>
            <person name="Nguyen N."/>
            <person name="Okwuonu G."/>
            <person name="Parker D."/>
            <person name="Richards S."/>
            <person name="Ruiz S.J."/>
            <person name="Santibanez J."/>
            <person name="Savard J."/>
            <person name="Scherer S.E."/>
            <person name="Schneider B."/>
            <person name="Sodergren E."/>
            <person name="Tautz D."/>
            <person name="Vattahil S."/>
            <person name="Villasana D."/>
            <person name="White C.S."/>
            <person name="Wright R."/>
            <person name="Park Y."/>
            <person name="Beeman R.W."/>
            <person name="Lord J."/>
            <person name="Oppert B."/>
            <person name="Lorenzen M."/>
            <person name="Brown S."/>
            <person name="Wang L."/>
            <person name="Savard J."/>
            <person name="Tautz D."/>
            <person name="Richards S."/>
            <person name="Weinstock G."/>
            <person name="Gibbs R.A."/>
            <person name="Liu Y."/>
            <person name="Worley K."/>
            <person name="Weinstock G."/>
            <person name="Elsik C.G."/>
            <person name="Reese J.T."/>
            <person name="Elhaik E."/>
            <person name="Landan G."/>
            <person name="Graur D."/>
            <person name="Arensburger P."/>
            <person name="Atkinson P."/>
            <person name="Beeman R.W."/>
            <person name="Beidler J."/>
            <person name="Brown S.J."/>
            <person name="Demuth J.P."/>
            <person name="Drury D.W."/>
            <person name="Du Y.Z."/>
            <person name="Fujiwara H."/>
            <person name="Lorenzen M."/>
            <person name="Maselli V."/>
            <person name="Osanai M."/>
            <person name="Park Y."/>
            <person name="Robertson H.M."/>
            <person name="Tu Z."/>
            <person name="Wang J.J."/>
            <person name="Wang S."/>
            <person name="Richards S."/>
            <person name="Song H."/>
            <person name="Zhang L."/>
            <person name="Sodergren E."/>
            <person name="Werner D."/>
            <person name="Stanke M."/>
            <person name="Morgenstern B."/>
            <person name="Solovyev V."/>
            <person name="Kosarev P."/>
            <person name="Brown G."/>
            <person name="Chen H.C."/>
            <person name="Ermolaeva O."/>
            <person name="Hlavina W."/>
            <person name="Kapustin Y."/>
            <person name="Kiryutin B."/>
            <person name="Kitts P."/>
            <person name="Maglott D."/>
            <person name="Pruitt K."/>
            <person name="Sapojnikov V."/>
            <person name="Souvorov A."/>
            <person name="Mackey A.J."/>
            <person name="Waterhouse R.M."/>
            <person name="Wyder S."/>
            <person name="Zdobnov E.M."/>
            <person name="Zdobnov E.M."/>
            <person name="Wyder S."/>
            <person name="Kriventseva E.V."/>
            <person name="Kadowaki T."/>
            <person name="Bork P."/>
            <person name="Aranda M."/>
            <person name="Bao R."/>
            <person name="Beermann A."/>
            <person name="Berns N."/>
            <person name="Bolognesi R."/>
            <person name="Bonneton F."/>
            <person name="Bopp D."/>
            <person name="Brown S.J."/>
            <person name="Bucher G."/>
            <person name="Butts T."/>
            <person name="Chaumot A."/>
            <person name="Denell R.E."/>
            <person name="Ferrier D.E."/>
            <person name="Friedrich M."/>
            <person name="Gordon C.M."/>
            <person name="Jindra M."/>
            <person name="Klingler M."/>
            <person name="Lan Q."/>
            <person name="Lattorff H.M."/>
            <person name="Laudet V."/>
            <person name="von Levetsow C."/>
            <person name="Liu Z."/>
            <person name="Lutz R."/>
            <person name="Lynch J.A."/>
            <person name="da Fonseca R.N."/>
            <person name="Posnien N."/>
            <person name="Reuter R."/>
            <person name="Roth S."/>
            <person name="Savard J."/>
            <person name="Schinko J.B."/>
            <person name="Schmitt C."/>
            <person name="Schoppmeier M."/>
            <person name="Schroder R."/>
            <person name="Shippy T.D."/>
            <person name="Simonnet F."/>
            <person name="Marques-Souza H."/>
            <person name="Tautz D."/>
            <person name="Tomoyasu Y."/>
            <person name="Trauner J."/>
            <person name="Van der Zee M."/>
            <person name="Vervoort M."/>
            <person name="Wittkopp N."/>
            <person name="Wimmer E.A."/>
            <person name="Yang X."/>
            <person name="Jones A.K."/>
            <person name="Sattelle D.B."/>
            <person name="Ebert P.R."/>
            <person name="Nelson D."/>
            <person name="Scott J.G."/>
            <person name="Beeman R.W."/>
            <person name="Muthukrishnan S."/>
            <person name="Kramer K.J."/>
            <person name="Arakane Y."/>
            <person name="Beeman R.W."/>
            <person name="Zhu Q."/>
            <person name="Hogenkamp D."/>
            <person name="Dixit R."/>
            <person name="Oppert B."/>
            <person name="Jiang H."/>
            <person name="Zou Z."/>
            <person name="Marshall J."/>
            <person name="Elpidina E."/>
            <person name="Vinokurov K."/>
            <person name="Oppert C."/>
            <person name="Zou Z."/>
            <person name="Evans J."/>
            <person name="Lu Z."/>
            <person name="Zhao P."/>
            <person name="Sumathipala N."/>
            <person name="Altincicek B."/>
            <person name="Vilcinskas A."/>
            <person name="Williams M."/>
            <person name="Hultmark D."/>
            <person name="Hetru C."/>
            <person name="Jiang H."/>
            <person name="Grimmelikhuijzen C.J."/>
            <person name="Hauser F."/>
            <person name="Cazzamali G."/>
            <person name="Williamson M."/>
            <person name="Park Y."/>
            <person name="Li B."/>
            <person name="Tanaka Y."/>
            <person name="Predel R."/>
            <person name="Neupert S."/>
            <person name="Schachtner J."/>
            <person name="Verleyen P."/>
            <person name="Raible F."/>
            <person name="Bork P."/>
            <person name="Friedrich M."/>
            <person name="Walden K.K."/>
            <person name="Robertson H.M."/>
            <person name="Angeli S."/>
            <person name="Foret S."/>
            <person name="Bucher G."/>
            <person name="Schuetz S."/>
            <person name="Maleszka R."/>
            <person name="Wimmer E.A."/>
            <person name="Beeman R.W."/>
            <person name="Lorenzen M."/>
            <person name="Tomoyasu Y."/>
            <person name="Miller S.C."/>
            <person name="Grossmann D."/>
            <person name="Bucher G."/>
        </authorList>
    </citation>
    <scope>NUCLEOTIDE SEQUENCE [LARGE SCALE GENOMIC DNA]</scope>
    <source>
        <strain evidence="1 2">Georgia GA2</strain>
    </source>
</reference>
<evidence type="ECO:0000313" key="2">
    <source>
        <dbReference type="Proteomes" id="UP000007266"/>
    </source>
</evidence>
<name>A0A139WE84_TRICA</name>